<protein>
    <submittedName>
        <fullName evidence="1">Uncharacterized protein</fullName>
    </submittedName>
</protein>
<dbReference type="Proteomes" id="UP001596422">
    <property type="component" value="Unassembled WGS sequence"/>
</dbReference>
<organism evidence="1 3">
    <name type="scientific">Marinobacterium aestuariivivens</name>
    <dbReference type="NCBI Taxonomy" id="1698799"/>
    <lineage>
        <taxon>Bacteria</taxon>
        <taxon>Pseudomonadati</taxon>
        <taxon>Pseudomonadota</taxon>
        <taxon>Gammaproteobacteria</taxon>
        <taxon>Oceanospirillales</taxon>
        <taxon>Oceanospirillaceae</taxon>
        <taxon>Marinobacterium</taxon>
    </lineage>
</organism>
<gene>
    <name evidence="1" type="ORF">ACFQDL_31030</name>
    <name evidence="2" type="ORF">ACFQDL_32770</name>
</gene>
<evidence type="ECO:0000313" key="1">
    <source>
        <dbReference type="EMBL" id="MFC6674035.1"/>
    </source>
</evidence>
<evidence type="ECO:0000313" key="3">
    <source>
        <dbReference type="Proteomes" id="UP001596422"/>
    </source>
</evidence>
<accession>A0ABW2A9E3</accession>
<proteinExistence type="predicted"/>
<reference evidence="3" key="2">
    <citation type="journal article" date="2019" name="Int. J. Syst. Evol. Microbiol.">
        <title>The Global Catalogue of Microorganisms (GCM) 10K type strain sequencing project: providing services to taxonomists for standard genome sequencing and annotation.</title>
        <authorList>
            <consortium name="The Broad Institute Genomics Platform"/>
            <consortium name="The Broad Institute Genome Sequencing Center for Infectious Disease"/>
            <person name="Wu L."/>
            <person name="Ma J."/>
        </authorList>
    </citation>
    <scope>NUCLEOTIDE SEQUENCE [LARGE SCALE GENOMIC DNA]</scope>
    <source>
        <strain evidence="3">NBRC 111756</strain>
    </source>
</reference>
<name>A0ABW2A9E3_9GAMM</name>
<dbReference type="EMBL" id="JBHSWE010000002">
    <property type="protein sequence ID" value="MFC6674367.1"/>
    <property type="molecule type" value="Genomic_DNA"/>
</dbReference>
<sequence length="102" mass="11493">MDKRWDGKFSNLKISEQGFPELFRELERLHHKERSDRLRSLAMIGLYSLYNIGQNNSGSPVSAPHPAYGVVDSPPDNEMPSQLDAAKKELKGRLLGSVEIIN</sequence>
<reference evidence="1" key="1">
    <citation type="journal article" date="2014" name="Int. J. Syst. Evol. Microbiol.">
        <title>Complete genome of a new Firmicutes species belonging to the dominant human colonic microbiota ('Ruminococcus bicirculans') reveals two chromosomes and a selective capacity to utilize plant glucans.</title>
        <authorList>
            <consortium name="NISC Comparative Sequencing Program"/>
            <person name="Wegmann U."/>
            <person name="Louis P."/>
            <person name="Goesmann A."/>
            <person name="Henrissat B."/>
            <person name="Duncan S.H."/>
            <person name="Flint H.J."/>
        </authorList>
    </citation>
    <scope>NUCLEOTIDE SEQUENCE</scope>
    <source>
        <strain evidence="1">NBRC 111756</strain>
    </source>
</reference>
<comment type="caution">
    <text evidence="1">The sequence shown here is derived from an EMBL/GenBank/DDBJ whole genome shotgun (WGS) entry which is preliminary data.</text>
</comment>
<dbReference type="RefSeq" id="WP_379913629.1">
    <property type="nucleotide sequence ID" value="NZ_JBHSWE010000002.1"/>
</dbReference>
<dbReference type="EMBL" id="JBHSWE010000002">
    <property type="protein sequence ID" value="MFC6674035.1"/>
    <property type="molecule type" value="Genomic_DNA"/>
</dbReference>
<keyword evidence="3" id="KW-1185">Reference proteome</keyword>
<evidence type="ECO:0000313" key="2">
    <source>
        <dbReference type="EMBL" id="MFC6674367.1"/>
    </source>
</evidence>
<reference evidence="1" key="3">
    <citation type="submission" date="2024-09" db="EMBL/GenBank/DDBJ databases">
        <authorList>
            <person name="Sun Q."/>
            <person name="Mori K."/>
        </authorList>
    </citation>
    <scope>NUCLEOTIDE SEQUENCE</scope>
    <source>
        <strain evidence="1">NBRC 111756</strain>
    </source>
</reference>